<reference evidence="2 3" key="1">
    <citation type="submission" date="2020-08" db="EMBL/GenBank/DDBJ databases">
        <title>Genomic Encyclopedia of Type Strains, Phase IV (KMG-IV): sequencing the most valuable type-strain genomes for metagenomic binning, comparative biology and taxonomic classification.</title>
        <authorList>
            <person name="Goeker M."/>
        </authorList>
    </citation>
    <scope>NUCLEOTIDE SEQUENCE [LARGE SCALE GENOMIC DNA]</scope>
    <source>
        <strain evidence="2 3">DSM 105074</strain>
    </source>
</reference>
<feature type="transmembrane region" description="Helical" evidence="1">
    <location>
        <begin position="41"/>
        <end position="58"/>
    </location>
</feature>
<dbReference type="InterPro" id="IPR004891">
    <property type="entry name" value="Mercury-R_MerC"/>
</dbReference>
<evidence type="ECO:0000313" key="3">
    <source>
        <dbReference type="Proteomes" id="UP000557307"/>
    </source>
</evidence>
<dbReference type="GO" id="GO:0015097">
    <property type="term" value="F:mercury ion transmembrane transporter activity"/>
    <property type="evidence" value="ECO:0007669"/>
    <property type="project" value="InterPro"/>
</dbReference>
<sequence>MLTHSFFKTKSDLLGIASASLCVVHCLLTPILLVLAASSAGWWHEVSYVFLLISYYALYETSRHCTNRRILLLIGSSLLVLTASVLLEDYFEWLHEVSYLASLGLITGHILNIRYCKKCKHEHSS</sequence>
<comment type="caution">
    <text evidence="2">The sequence shown here is derived from an EMBL/GenBank/DDBJ whole genome shotgun (WGS) entry which is preliminary data.</text>
</comment>
<evidence type="ECO:0000256" key="1">
    <source>
        <dbReference type="SAM" id="Phobius"/>
    </source>
</evidence>
<protein>
    <recommendedName>
        <fullName evidence="4">MerC domain-containing protein</fullName>
    </recommendedName>
</protein>
<dbReference type="Proteomes" id="UP000557307">
    <property type="component" value="Unassembled WGS sequence"/>
</dbReference>
<evidence type="ECO:0000313" key="2">
    <source>
        <dbReference type="EMBL" id="MBB5284311.1"/>
    </source>
</evidence>
<dbReference type="AlphaFoldDB" id="A0A840TL85"/>
<organism evidence="2 3">
    <name type="scientific">Rhabdobacter roseus</name>
    <dbReference type="NCBI Taxonomy" id="1655419"/>
    <lineage>
        <taxon>Bacteria</taxon>
        <taxon>Pseudomonadati</taxon>
        <taxon>Bacteroidota</taxon>
        <taxon>Cytophagia</taxon>
        <taxon>Cytophagales</taxon>
        <taxon>Cytophagaceae</taxon>
        <taxon>Rhabdobacter</taxon>
    </lineage>
</organism>
<keyword evidence="1" id="KW-0472">Membrane</keyword>
<keyword evidence="1" id="KW-0812">Transmembrane</keyword>
<dbReference type="EMBL" id="JACHGF010000003">
    <property type="protein sequence ID" value="MBB5284311.1"/>
    <property type="molecule type" value="Genomic_DNA"/>
</dbReference>
<feature type="transmembrane region" description="Helical" evidence="1">
    <location>
        <begin position="99"/>
        <end position="116"/>
    </location>
</feature>
<gene>
    <name evidence="2" type="ORF">HNQ92_002454</name>
</gene>
<proteinExistence type="predicted"/>
<name>A0A840TL85_9BACT</name>
<keyword evidence="3" id="KW-1185">Reference proteome</keyword>
<feature type="transmembrane region" description="Helical" evidence="1">
    <location>
        <begin position="12"/>
        <end position="35"/>
    </location>
</feature>
<dbReference type="Pfam" id="PF03203">
    <property type="entry name" value="MerC"/>
    <property type="match status" value="1"/>
</dbReference>
<dbReference type="GO" id="GO:0016020">
    <property type="term" value="C:membrane"/>
    <property type="evidence" value="ECO:0007669"/>
    <property type="project" value="InterPro"/>
</dbReference>
<accession>A0A840TL85</accession>
<evidence type="ECO:0008006" key="4">
    <source>
        <dbReference type="Google" id="ProtNLM"/>
    </source>
</evidence>
<keyword evidence="1" id="KW-1133">Transmembrane helix</keyword>
<feature type="transmembrane region" description="Helical" evidence="1">
    <location>
        <begin position="70"/>
        <end position="87"/>
    </location>
</feature>
<dbReference type="RefSeq" id="WP_184174260.1">
    <property type="nucleotide sequence ID" value="NZ_JACHGF010000003.1"/>
</dbReference>